<sequence>MNSRGEIMAVLAAGTGTAVRLFLATLAALSAYMGVGIADVTPERPITLSARTLPAETPTAVRSSWSAAERTLRLGHPPGHADPPGHRQRLVVVLGRLR</sequence>
<gene>
    <name evidence="1" type="ORF">Aple_035370</name>
</gene>
<evidence type="ECO:0000313" key="1">
    <source>
        <dbReference type="EMBL" id="GES20641.1"/>
    </source>
</evidence>
<reference evidence="1 2" key="1">
    <citation type="submission" date="2019-10" db="EMBL/GenBank/DDBJ databases">
        <title>Whole genome shotgun sequence of Acrocarpospora pleiomorpha NBRC 16267.</title>
        <authorList>
            <person name="Ichikawa N."/>
            <person name="Kimura A."/>
            <person name="Kitahashi Y."/>
            <person name="Komaki H."/>
            <person name="Oguchi A."/>
        </authorList>
    </citation>
    <scope>NUCLEOTIDE SEQUENCE [LARGE SCALE GENOMIC DNA]</scope>
    <source>
        <strain evidence="1 2">NBRC 16267</strain>
    </source>
</reference>
<evidence type="ECO:0000313" key="2">
    <source>
        <dbReference type="Proteomes" id="UP000377595"/>
    </source>
</evidence>
<protein>
    <submittedName>
        <fullName evidence="1">Uncharacterized protein</fullName>
    </submittedName>
</protein>
<keyword evidence="2" id="KW-1185">Reference proteome</keyword>
<dbReference type="EMBL" id="BLAF01000018">
    <property type="protein sequence ID" value="GES20641.1"/>
    <property type="molecule type" value="Genomic_DNA"/>
</dbReference>
<accession>A0A5M3XLW5</accession>
<dbReference type="Proteomes" id="UP000377595">
    <property type="component" value="Unassembled WGS sequence"/>
</dbReference>
<name>A0A5M3XLW5_9ACTN</name>
<organism evidence="1 2">
    <name type="scientific">Acrocarpospora pleiomorpha</name>
    <dbReference type="NCBI Taxonomy" id="90975"/>
    <lineage>
        <taxon>Bacteria</taxon>
        <taxon>Bacillati</taxon>
        <taxon>Actinomycetota</taxon>
        <taxon>Actinomycetes</taxon>
        <taxon>Streptosporangiales</taxon>
        <taxon>Streptosporangiaceae</taxon>
        <taxon>Acrocarpospora</taxon>
    </lineage>
</organism>
<dbReference type="AlphaFoldDB" id="A0A5M3XLW5"/>
<proteinExistence type="predicted"/>
<comment type="caution">
    <text evidence="1">The sequence shown here is derived from an EMBL/GenBank/DDBJ whole genome shotgun (WGS) entry which is preliminary data.</text>
</comment>